<dbReference type="GO" id="GO:0005829">
    <property type="term" value="C:cytosol"/>
    <property type="evidence" value="ECO:0007669"/>
    <property type="project" value="TreeGrafter"/>
</dbReference>
<dbReference type="PANTHER" id="PTHR10491:SF4">
    <property type="entry name" value="METHIONINE ADENOSYLTRANSFERASE 2 SUBUNIT BETA"/>
    <property type="match status" value="1"/>
</dbReference>
<keyword evidence="2" id="KW-0560">Oxidoreductase</keyword>
<organism evidence="2">
    <name type="scientific">uncultured marine thaumarchaeote SAT1000_15_H02</name>
    <dbReference type="NCBI Taxonomy" id="1456386"/>
    <lineage>
        <taxon>Archaea</taxon>
        <taxon>Nitrososphaerota</taxon>
        <taxon>environmental samples</taxon>
    </lineage>
</organism>
<dbReference type="InterPro" id="IPR005913">
    <property type="entry name" value="dTDP_dehydrorham_reduct"/>
</dbReference>
<dbReference type="EC" id="1.1.1.133" evidence="2"/>
<proteinExistence type="predicted"/>
<sequence>MKILVLGGSGSIGFNLVKKLIENGHHVEFTYFKNKIPGFKCHFLDITDKVKTMNLIKKTKPEIVIHCVSVPSVDLAETNQYLATSINVDGTRNIINSCKGIVSKIIYISSSFVYENKNKVNYETSKTQPNTYYGKTKLEAEILIRESQLDFLILRTDQPYNWIEKWQKENSVVRVLKHLNRKKVLKEIIDWYNVPTYIPDLVKAIEFLIKKEASGIFNVVGDDYTNRYDWSCNVADVFNLNKKLIIPIKSEELNIAVKRPNINLSNKKLVEKTGINMSGIYSGAISMKNEHIKTDK</sequence>
<dbReference type="SUPFAM" id="SSF51735">
    <property type="entry name" value="NAD(P)-binding Rossmann-fold domains"/>
    <property type="match status" value="1"/>
</dbReference>
<dbReference type="CDD" id="cd05254">
    <property type="entry name" value="dTDP_HR_like_SDR_e"/>
    <property type="match status" value="1"/>
</dbReference>
<evidence type="ECO:0000259" key="1">
    <source>
        <dbReference type="Pfam" id="PF04321"/>
    </source>
</evidence>
<evidence type="ECO:0000313" key="2">
    <source>
        <dbReference type="EMBL" id="AIF23454.1"/>
    </source>
</evidence>
<reference evidence="2" key="1">
    <citation type="journal article" date="2014" name="Genome Biol. Evol.">
        <title>Pangenome evidence for extensive interdomain horizontal transfer affecting lineage core and shell genes in uncultured planktonic thaumarchaeota and euryarchaeota.</title>
        <authorList>
            <person name="Deschamps P."/>
            <person name="Zivanovic Y."/>
            <person name="Moreira D."/>
            <person name="Rodriguez-Valera F."/>
            <person name="Lopez-Garcia P."/>
        </authorList>
    </citation>
    <scope>NUCLEOTIDE SEQUENCE</scope>
</reference>
<feature type="domain" description="RmlD-like substrate binding" evidence="1">
    <location>
        <begin position="1"/>
        <end position="276"/>
    </location>
</feature>
<dbReference type="GO" id="GO:0008831">
    <property type="term" value="F:dTDP-4-dehydrorhamnose reductase activity"/>
    <property type="evidence" value="ECO:0007669"/>
    <property type="project" value="UniProtKB-EC"/>
</dbReference>
<dbReference type="EMBL" id="KF901231">
    <property type="protein sequence ID" value="AIF23454.1"/>
    <property type="molecule type" value="Genomic_DNA"/>
</dbReference>
<dbReference type="InterPro" id="IPR036291">
    <property type="entry name" value="NAD(P)-bd_dom_sf"/>
</dbReference>
<dbReference type="InterPro" id="IPR029903">
    <property type="entry name" value="RmlD-like-bd"/>
</dbReference>
<gene>
    <name evidence="2" type="primary">rfbD</name>
</gene>
<dbReference type="AlphaFoldDB" id="A0A075I690"/>
<dbReference type="Pfam" id="PF04321">
    <property type="entry name" value="RmlD_sub_bind"/>
    <property type="match status" value="1"/>
</dbReference>
<dbReference type="PANTHER" id="PTHR10491">
    <property type="entry name" value="DTDP-4-DEHYDRORHAMNOSE REDUCTASE"/>
    <property type="match status" value="1"/>
</dbReference>
<dbReference type="GO" id="GO:0019305">
    <property type="term" value="P:dTDP-rhamnose biosynthetic process"/>
    <property type="evidence" value="ECO:0007669"/>
    <property type="project" value="TreeGrafter"/>
</dbReference>
<protein>
    <submittedName>
        <fullName evidence="2">dTDP-4-dehydrorhamnose reductase (RfbD)</fullName>
        <ecNumber evidence="2">1.1.1.133</ecNumber>
    </submittedName>
</protein>
<accession>A0A075I690</accession>
<name>A0A075I690_9ARCH</name>
<dbReference type="Gene3D" id="3.40.50.720">
    <property type="entry name" value="NAD(P)-binding Rossmann-like Domain"/>
    <property type="match status" value="1"/>
</dbReference>